<evidence type="ECO:0000313" key="3">
    <source>
        <dbReference type="Proteomes" id="UP000295554"/>
    </source>
</evidence>
<dbReference type="AlphaFoldDB" id="A0A4R5LUD4"/>
<comment type="caution">
    <text evidence="2">The sequence shown here is derived from an EMBL/GenBank/DDBJ whole genome shotgun (WGS) entry which is preliminary data.</text>
</comment>
<dbReference type="OrthoDB" id="7062615at2"/>
<reference evidence="2 3" key="1">
    <citation type="submission" date="2019-03" db="EMBL/GenBank/DDBJ databases">
        <title>Seongchinamella monodicae gen. nov., sp. nov., a novel member of the Gammaproteobacteria isolated from a tidal mudflat of beach.</title>
        <authorList>
            <person name="Yang H.G."/>
            <person name="Kang J.W."/>
            <person name="Lee S.D."/>
        </authorList>
    </citation>
    <scope>NUCLEOTIDE SEQUENCE [LARGE SCALE GENOMIC DNA]</scope>
    <source>
        <strain evidence="2 3">GH4-78</strain>
    </source>
</reference>
<organism evidence="2 3">
    <name type="scientific">Seongchinamella unica</name>
    <dbReference type="NCBI Taxonomy" id="2547392"/>
    <lineage>
        <taxon>Bacteria</taxon>
        <taxon>Pseudomonadati</taxon>
        <taxon>Pseudomonadota</taxon>
        <taxon>Gammaproteobacteria</taxon>
        <taxon>Cellvibrionales</taxon>
        <taxon>Halieaceae</taxon>
        <taxon>Seongchinamella</taxon>
    </lineage>
</organism>
<accession>A0A4R5LUD4</accession>
<feature type="transmembrane region" description="Helical" evidence="1">
    <location>
        <begin position="52"/>
        <end position="70"/>
    </location>
</feature>
<keyword evidence="1" id="KW-0472">Membrane</keyword>
<evidence type="ECO:0000256" key="1">
    <source>
        <dbReference type="SAM" id="Phobius"/>
    </source>
</evidence>
<gene>
    <name evidence="2" type="ORF">E2F43_01820</name>
</gene>
<keyword evidence="3" id="KW-1185">Reference proteome</keyword>
<dbReference type="Pfam" id="PF10003">
    <property type="entry name" value="DUF2244"/>
    <property type="match status" value="1"/>
</dbReference>
<dbReference type="InterPro" id="IPR019253">
    <property type="entry name" value="DUF2244_TM"/>
</dbReference>
<dbReference type="RefSeq" id="WP_133209165.1">
    <property type="nucleotide sequence ID" value="NZ_SMSE01000001.1"/>
</dbReference>
<keyword evidence="1" id="KW-1133">Transmembrane helix</keyword>
<dbReference type="EMBL" id="SMSE01000001">
    <property type="protein sequence ID" value="TDG15003.1"/>
    <property type="molecule type" value="Genomic_DNA"/>
</dbReference>
<sequence>MVTSNREPGKLMIIARPNHSSSWRANLYALLAISVPSLGAAIGFTALGAWPILPFAGLELLALAGALYYVNWKLQYRHVITLSEDSVQIEKGHYHPKQCWRFARQRTGLSIIPQRHPWESPELAVHDSRESVGIGEFLSPADARELITLLRGELRVDSASPRQGRSF</sequence>
<evidence type="ECO:0000313" key="2">
    <source>
        <dbReference type="EMBL" id="TDG15003.1"/>
    </source>
</evidence>
<feature type="transmembrane region" description="Helical" evidence="1">
    <location>
        <begin position="25"/>
        <end position="46"/>
    </location>
</feature>
<name>A0A4R5LUD4_9GAMM</name>
<protein>
    <submittedName>
        <fullName evidence="2">DUF2244 domain-containing protein</fullName>
    </submittedName>
</protein>
<dbReference type="Proteomes" id="UP000295554">
    <property type="component" value="Unassembled WGS sequence"/>
</dbReference>
<keyword evidence="1" id="KW-0812">Transmembrane</keyword>
<proteinExistence type="predicted"/>